<dbReference type="RefSeq" id="WP_184338143.1">
    <property type="nucleotide sequence ID" value="NZ_JACHIG010000001.1"/>
</dbReference>
<name>A0A7W7Y838_9BACT</name>
<proteinExistence type="predicted"/>
<evidence type="ECO:0000256" key="1">
    <source>
        <dbReference type="SAM" id="MobiDB-lite"/>
    </source>
</evidence>
<evidence type="ECO:0000256" key="2">
    <source>
        <dbReference type="SAM" id="SignalP"/>
    </source>
</evidence>
<protein>
    <recommendedName>
        <fullName evidence="5">DUF3604 domain-containing protein</fullName>
    </recommendedName>
</protein>
<keyword evidence="4" id="KW-1185">Reference proteome</keyword>
<accession>A0A7W7Y838</accession>
<dbReference type="AlphaFoldDB" id="A0A7W7Y838"/>
<gene>
    <name evidence="3" type="ORF">HNQ65_000764</name>
</gene>
<reference evidence="3 4" key="1">
    <citation type="submission" date="2020-08" db="EMBL/GenBank/DDBJ databases">
        <title>Genomic Encyclopedia of Type Strains, Phase IV (KMG-IV): sequencing the most valuable type-strain genomes for metagenomic binning, comparative biology and taxonomic classification.</title>
        <authorList>
            <person name="Goeker M."/>
        </authorList>
    </citation>
    <scope>NUCLEOTIDE SEQUENCE [LARGE SCALE GENOMIC DNA]</scope>
    <source>
        <strain evidence="3 4">DSM 12252</strain>
    </source>
</reference>
<dbReference type="EMBL" id="JACHIG010000001">
    <property type="protein sequence ID" value="MBB5031210.1"/>
    <property type="molecule type" value="Genomic_DNA"/>
</dbReference>
<feature type="signal peptide" evidence="2">
    <location>
        <begin position="1"/>
        <end position="17"/>
    </location>
</feature>
<organism evidence="3 4">
    <name type="scientific">Prosthecobacter vanneervenii</name>
    <dbReference type="NCBI Taxonomy" id="48466"/>
    <lineage>
        <taxon>Bacteria</taxon>
        <taxon>Pseudomonadati</taxon>
        <taxon>Verrucomicrobiota</taxon>
        <taxon>Verrucomicrobiia</taxon>
        <taxon>Verrucomicrobiales</taxon>
        <taxon>Verrucomicrobiaceae</taxon>
        <taxon>Prosthecobacter</taxon>
    </lineage>
</organism>
<feature type="region of interest" description="Disordered" evidence="1">
    <location>
        <begin position="654"/>
        <end position="674"/>
    </location>
</feature>
<feature type="chain" id="PRO_5031262207" description="DUF3604 domain-containing protein" evidence="2">
    <location>
        <begin position="18"/>
        <end position="1035"/>
    </location>
</feature>
<evidence type="ECO:0000313" key="3">
    <source>
        <dbReference type="EMBL" id="MBB5031210.1"/>
    </source>
</evidence>
<evidence type="ECO:0000313" key="4">
    <source>
        <dbReference type="Proteomes" id="UP000590740"/>
    </source>
</evidence>
<dbReference type="InterPro" id="IPR016195">
    <property type="entry name" value="Pol/histidinol_Pase-like"/>
</dbReference>
<dbReference type="SUPFAM" id="SSF89550">
    <property type="entry name" value="PHP domain-like"/>
    <property type="match status" value="1"/>
</dbReference>
<keyword evidence="2" id="KW-0732">Signal</keyword>
<sequence length="1035" mass="113400">MKHLLLPLLLLGGLASAADSALLIQFGLHDKESTVWDGSVTVTPGEVLEVNGYRFEQKDAMTGKNSWKASSRTPVGANAKARGNNPKKIGQMAKQLGPIFENGVYVKLRDVTPESSVEVTTAQGKVSFKLADVKPGEALDLMEGRVAVQQTAFNLRVFTKERTDDDFPALAFDAEGHGFLVYQSFTPGIDRDERAKRWDTEPEDLSFLNKPAAGDQLWLHVRKAKQWEEERIAVTEPGRDIYKSAVAADGKGGAWIVWSERLEGNFEILARHLAEGKLGEVENLSKSAGNDLNPVIVRSAKGTLVLAWMAAHEGKFEIRTRTHEGGAWAAAQTVSKNSGNCWNPALSADARAEGSGQLALAWDTYEKGDYDIWMCVLDASGRPAGAPMPVANTPQYEARAAVTHDHEGRVWVAYEKSGATWGKDWGAYDSGDGIGLYRNREIGVCVWDGKAWMEPQGSIAEALPGAITPQARGGKGKGKGKGRGADVSTPAPPASPEVPDGLAFEKPAVRGGAPGAHVAVSGPQTYNNLGRICCDSEGRIWLIARTRLNSFRGPLGSTWGSVAAYLDGSEWVGPISIPHSDNLMYNLPAIAAGPKMLFVAHSSDHRMDRMAEFNRAKTPGGKGGNAALDASKDPFDNDVYFSRLIASGPVKPAVLQPRAEPPQDNPAPSKRTEAERAEVAAIRGFRSSIAGTERRILRGEFHRHTEISGDGANDGPLEDMWRYAIDAASMDWIGNGDHDNGNGREYSWWLTQKTTDAFFLPKAFTPMFSYERSVVYPEGHRNVVFAQRGVRTLPRLPLSDVRVHEPAPDTNMLYKYLKLFNGVCASHTSVGSMGTDWRNWGGEYEPMVEIYQGARQNYEYPGCPRCPTENDAIGGWEPGGWVCDAFAKGYKFSFQSSSDHGSTHISYAMIYAEDYSREGIIKAMRQRHTYGATDNIIAESRCKAADGKERMMGDEFSVKGAPTISLKLIGTMPFEKVTLIKDNVEIPMTIAKEKTIDLTWTDPKPEKGKTSYYYFRGEQTNGELVWVSPMWITLE</sequence>
<feature type="region of interest" description="Disordered" evidence="1">
    <location>
        <begin position="64"/>
        <end position="84"/>
    </location>
</feature>
<comment type="caution">
    <text evidence="3">The sequence shown here is derived from an EMBL/GenBank/DDBJ whole genome shotgun (WGS) entry which is preliminary data.</text>
</comment>
<dbReference type="Gene3D" id="3.20.20.140">
    <property type="entry name" value="Metal-dependent hydrolases"/>
    <property type="match status" value="1"/>
</dbReference>
<feature type="compositionally biased region" description="Polar residues" evidence="1">
    <location>
        <begin position="64"/>
        <end position="73"/>
    </location>
</feature>
<dbReference type="Proteomes" id="UP000590740">
    <property type="component" value="Unassembled WGS sequence"/>
</dbReference>
<feature type="region of interest" description="Disordered" evidence="1">
    <location>
        <begin position="465"/>
        <end position="500"/>
    </location>
</feature>
<evidence type="ECO:0008006" key="5">
    <source>
        <dbReference type="Google" id="ProtNLM"/>
    </source>
</evidence>